<evidence type="ECO:0000259" key="9">
    <source>
        <dbReference type="Pfam" id="PF04552"/>
    </source>
</evidence>
<dbReference type="Pfam" id="PF04552">
    <property type="entry name" value="Sigma54_DBD"/>
    <property type="match status" value="1"/>
</dbReference>
<dbReference type="GO" id="GO:0016779">
    <property type="term" value="F:nucleotidyltransferase activity"/>
    <property type="evidence" value="ECO:0007669"/>
    <property type="project" value="UniProtKB-KW"/>
</dbReference>
<dbReference type="PIRSF" id="PIRSF000774">
    <property type="entry name" value="RpoN"/>
    <property type="match status" value="1"/>
</dbReference>
<dbReference type="GO" id="GO:0000428">
    <property type="term" value="C:DNA-directed RNA polymerase complex"/>
    <property type="evidence" value="ECO:0007669"/>
    <property type="project" value="UniProtKB-KW"/>
</dbReference>
<keyword evidence="8" id="KW-0804">Transcription</keyword>
<keyword evidence="7" id="KW-0238">DNA-binding</keyword>
<proteinExistence type="inferred from homology"/>
<keyword evidence="2" id="KW-0240">DNA-directed RNA polymerase</keyword>
<keyword evidence="5" id="KW-0805">Transcription regulation</keyword>
<evidence type="ECO:0000256" key="3">
    <source>
        <dbReference type="ARBA" id="ARBA00022679"/>
    </source>
</evidence>
<evidence type="ECO:0000256" key="6">
    <source>
        <dbReference type="ARBA" id="ARBA00023082"/>
    </source>
</evidence>
<dbReference type="Pfam" id="PF04963">
    <property type="entry name" value="Sigma54_CBD"/>
    <property type="match status" value="1"/>
</dbReference>
<dbReference type="Pfam" id="PF00309">
    <property type="entry name" value="Sigma54_AID"/>
    <property type="match status" value="1"/>
</dbReference>
<feature type="domain" description="RNA polymerase sigma factor 54 DNA-binding" evidence="9">
    <location>
        <begin position="266"/>
        <end position="412"/>
    </location>
</feature>
<comment type="similarity">
    <text evidence="1">Belongs to the sigma-54 factor family.</text>
</comment>
<dbReference type="GO" id="GO:0016987">
    <property type="term" value="F:sigma factor activity"/>
    <property type="evidence" value="ECO:0007669"/>
    <property type="project" value="UniProtKB-KW"/>
</dbReference>
<dbReference type="PRINTS" id="PR00045">
    <property type="entry name" value="SIGMA54FCT"/>
</dbReference>
<dbReference type="Gene3D" id="1.10.10.1330">
    <property type="entry name" value="RNA polymerase sigma-54 factor, core-binding domain"/>
    <property type="match status" value="1"/>
</dbReference>
<dbReference type="PANTHER" id="PTHR32248:SF4">
    <property type="entry name" value="RNA POLYMERASE SIGMA-54 FACTOR"/>
    <property type="match status" value="1"/>
</dbReference>
<evidence type="ECO:0000256" key="4">
    <source>
        <dbReference type="ARBA" id="ARBA00022695"/>
    </source>
</evidence>
<dbReference type="PROSITE" id="PS00718">
    <property type="entry name" value="SIGMA54_2"/>
    <property type="match status" value="1"/>
</dbReference>
<dbReference type="PANTHER" id="PTHR32248">
    <property type="entry name" value="RNA POLYMERASE SIGMA-54 FACTOR"/>
    <property type="match status" value="1"/>
</dbReference>
<dbReference type="GO" id="GO:0006352">
    <property type="term" value="P:DNA-templated transcription initiation"/>
    <property type="evidence" value="ECO:0007669"/>
    <property type="project" value="InterPro"/>
</dbReference>
<evidence type="ECO:0000256" key="5">
    <source>
        <dbReference type="ARBA" id="ARBA00023015"/>
    </source>
</evidence>
<dbReference type="PROSITE" id="PS50044">
    <property type="entry name" value="SIGMA54_3"/>
    <property type="match status" value="1"/>
</dbReference>
<sequence>MDFSLKIKQETKLILTKEMKISMNILQMPSSQLKEYLEKEAVTNPAIEITYNNYKYKNFNVSLSKDQFSPLDFVSYEETLLDYLEEQLCYLKIPSKIKNICLFIINNLDSRGYLATSKSEIKNLLNINSQQLKEAFEIIYTLDPIGIGAENLKDCLKIQLTSKNITDKILFLLIDNYLEDIANQNFSLIEAKLNITKEDILNYLDLIKTLSPIPTRGYTVNTNNNYIVPEAKIEIKNGKLTFKINEDLIPKININNSYFNSSFANKNSITTAITIMKCLEKRYQTLSNILELLIVKQKDFFFKGKNFLHSLVLKDIANSLNLHESTISRAIKDKYLDTPQGIISIKSLFIVDSNSIKIKKLLEDFINSEDKKSPLSDEKITSLLREKGYSTARRTVTKYRVELGFKSTRERKIGVK</sequence>
<reference evidence="11 12" key="1">
    <citation type="submission" date="2018-06" db="EMBL/GenBank/DDBJ databases">
        <authorList>
            <consortium name="Pathogen Informatics"/>
            <person name="Doyle S."/>
        </authorList>
    </citation>
    <scope>NUCLEOTIDE SEQUENCE [LARGE SCALE GENOMIC DNA]</scope>
    <source>
        <strain evidence="11 12">NCTC10723</strain>
    </source>
</reference>
<dbReference type="NCBIfam" id="TIGR02395">
    <property type="entry name" value="rpoN_sigma"/>
    <property type="match status" value="1"/>
</dbReference>
<dbReference type="OrthoDB" id="9814402at2"/>
<protein>
    <submittedName>
        <fullName evidence="11">RNA polymerase factor sigma-54</fullName>
    </submittedName>
</protein>
<keyword evidence="6" id="KW-0731">Sigma factor</keyword>
<keyword evidence="12" id="KW-1185">Reference proteome</keyword>
<dbReference type="RefSeq" id="WP_115270289.1">
    <property type="nucleotide sequence ID" value="NZ_UGGU01000003.1"/>
</dbReference>
<dbReference type="AlphaFoldDB" id="A0A377GYR3"/>
<dbReference type="InterPro" id="IPR007046">
    <property type="entry name" value="RNA_pol_sigma_54_core-bd"/>
</dbReference>
<dbReference type="Gene3D" id="1.10.10.60">
    <property type="entry name" value="Homeodomain-like"/>
    <property type="match status" value="1"/>
</dbReference>
<evidence type="ECO:0000256" key="1">
    <source>
        <dbReference type="ARBA" id="ARBA00008798"/>
    </source>
</evidence>
<feature type="domain" description="RNA polymerase sigma factor 54 core-binding" evidence="10">
    <location>
        <begin position="72"/>
        <end position="258"/>
    </location>
</feature>
<dbReference type="InterPro" id="IPR007634">
    <property type="entry name" value="RNA_pol_sigma_54_DNA-bd"/>
</dbReference>
<dbReference type="GO" id="GO:0001216">
    <property type="term" value="F:DNA-binding transcription activator activity"/>
    <property type="evidence" value="ECO:0007669"/>
    <property type="project" value="InterPro"/>
</dbReference>
<evidence type="ECO:0000259" key="10">
    <source>
        <dbReference type="Pfam" id="PF04963"/>
    </source>
</evidence>
<dbReference type="Proteomes" id="UP000255328">
    <property type="component" value="Unassembled WGS sequence"/>
</dbReference>
<dbReference type="EMBL" id="UGGU01000003">
    <property type="protein sequence ID" value="STO31724.1"/>
    <property type="molecule type" value="Genomic_DNA"/>
</dbReference>
<organism evidence="11 12">
    <name type="scientific">Fusobacterium necrogenes</name>
    <dbReference type="NCBI Taxonomy" id="858"/>
    <lineage>
        <taxon>Bacteria</taxon>
        <taxon>Fusobacteriati</taxon>
        <taxon>Fusobacteriota</taxon>
        <taxon>Fusobacteriia</taxon>
        <taxon>Fusobacteriales</taxon>
        <taxon>Fusobacteriaceae</taxon>
        <taxon>Fusobacterium</taxon>
    </lineage>
</organism>
<gene>
    <name evidence="11" type="ORF">NCTC10723_01182</name>
</gene>
<evidence type="ECO:0000256" key="7">
    <source>
        <dbReference type="ARBA" id="ARBA00023125"/>
    </source>
</evidence>
<keyword evidence="3" id="KW-0808">Transferase</keyword>
<name>A0A377GYR3_9FUSO</name>
<keyword evidence="4" id="KW-0548">Nucleotidyltransferase</keyword>
<dbReference type="GO" id="GO:0003677">
    <property type="term" value="F:DNA binding"/>
    <property type="evidence" value="ECO:0007669"/>
    <property type="project" value="UniProtKB-KW"/>
</dbReference>
<dbReference type="InterPro" id="IPR000394">
    <property type="entry name" value="RNA_pol_sigma_54"/>
</dbReference>
<accession>A0A377GYR3</accession>
<evidence type="ECO:0000313" key="12">
    <source>
        <dbReference type="Proteomes" id="UP000255328"/>
    </source>
</evidence>
<evidence type="ECO:0000256" key="2">
    <source>
        <dbReference type="ARBA" id="ARBA00022478"/>
    </source>
</evidence>
<evidence type="ECO:0000313" key="11">
    <source>
        <dbReference type="EMBL" id="STO31724.1"/>
    </source>
</evidence>
<dbReference type="InterPro" id="IPR038709">
    <property type="entry name" value="RpoN_core-bd_sf"/>
</dbReference>
<evidence type="ECO:0000256" key="8">
    <source>
        <dbReference type="ARBA" id="ARBA00023163"/>
    </source>
</evidence>